<feature type="compositionally biased region" description="Polar residues" evidence="1">
    <location>
        <begin position="28"/>
        <end position="50"/>
    </location>
</feature>
<evidence type="ECO:0000313" key="4">
    <source>
        <dbReference type="Proteomes" id="UP000199072"/>
    </source>
</evidence>
<dbReference type="Proteomes" id="UP000199072">
    <property type="component" value="Unassembled WGS sequence"/>
</dbReference>
<feature type="chain" id="PRO_5011792559" description="Lipoprotein" evidence="2">
    <location>
        <begin position="20"/>
        <end position="222"/>
    </location>
</feature>
<evidence type="ECO:0000256" key="2">
    <source>
        <dbReference type="SAM" id="SignalP"/>
    </source>
</evidence>
<evidence type="ECO:0000313" key="3">
    <source>
        <dbReference type="EMBL" id="SDE79052.1"/>
    </source>
</evidence>
<reference evidence="3 4" key="1">
    <citation type="submission" date="2016-10" db="EMBL/GenBank/DDBJ databases">
        <authorList>
            <person name="de Groot N.N."/>
        </authorList>
    </citation>
    <scope>NUCLEOTIDE SEQUENCE [LARGE SCALE GENOMIC DNA]</scope>
    <source>
        <strain evidence="3 4">47C3B</strain>
    </source>
</reference>
<evidence type="ECO:0000256" key="1">
    <source>
        <dbReference type="SAM" id="MobiDB-lite"/>
    </source>
</evidence>
<dbReference type="AlphaFoldDB" id="A0A1G7FTE7"/>
<dbReference type="PROSITE" id="PS51257">
    <property type="entry name" value="PROKAR_LIPOPROTEIN"/>
    <property type="match status" value="1"/>
</dbReference>
<dbReference type="EMBL" id="FNAI01000009">
    <property type="protein sequence ID" value="SDE79052.1"/>
    <property type="molecule type" value="Genomic_DNA"/>
</dbReference>
<proteinExistence type="predicted"/>
<accession>A0A1G7FTE7</accession>
<dbReference type="RefSeq" id="WP_091151612.1">
    <property type="nucleotide sequence ID" value="NZ_FNAI01000009.1"/>
</dbReference>
<evidence type="ECO:0008006" key="5">
    <source>
        <dbReference type="Google" id="ProtNLM"/>
    </source>
</evidence>
<feature type="region of interest" description="Disordered" evidence="1">
    <location>
        <begin position="22"/>
        <end position="50"/>
    </location>
</feature>
<organism evidence="3 4">
    <name type="scientific">Mucilaginibacter pineti</name>
    <dbReference type="NCBI Taxonomy" id="1391627"/>
    <lineage>
        <taxon>Bacteria</taxon>
        <taxon>Pseudomonadati</taxon>
        <taxon>Bacteroidota</taxon>
        <taxon>Sphingobacteriia</taxon>
        <taxon>Sphingobacteriales</taxon>
        <taxon>Sphingobacteriaceae</taxon>
        <taxon>Mucilaginibacter</taxon>
    </lineage>
</organism>
<feature type="signal peptide" evidence="2">
    <location>
        <begin position="1"/>
        <end position="19"/>
    </location>
</feature>
<sequence length="222" mass="23667">MKKNSFLILLLAASLAACNSSTKKQETTDTNQQVQTADTAAKSPTDTTAASKMVTKDTSLTALVPADQLITPGKSIGHIAIGDDVQAATKLLGRPDSSDAAMGSSLMVWFAKHDVNGYRTSIFSHRNAGGADEAISRVQKILVTSPWFKTASHAGVTSPIDSIKHNYTVKPTSTYKLKGDKVQVYTDLDKGISFEINTATNKCVGVVVHKAYDTASAYLSMH</sequence>
<dbReference type="OrthoDB" id="1494315at2"/>
<gene>
    <name evidence="3" type="ORF">SAMN05216464_109203</name>
</gene>
<protein>
    <recommendedName>
        <fullName evidence="5">Lipoprotein</fullName>
    </recommendedName>
</protein>
<keyword evidence="2" id="KW-0732">Signal</keyword>
<keyword evidence="4" id="KW-1185">Reference proteome</keyword>
<name>A0A1G7FTE7_9SPHI</name>